<dbReference type="EMBL" id="JAGHXW010000015">
    <property type="protein sequence ID" value="MBO9758823.1"/>
    <property type="molecule type" value="Genomic_DNA"/>
</dbReference>
<comment type="caution">
    <text evidence="1">The sequence shown here is derived from an EMBL/GenBank/DDBJ whole genome shotgun (WGS) entry which is preliminary data.</text>
</comment>
<evidence type="ECO:0000313" key="1">
    <source>
        <dbReference type="EMBL" id="MBO9758823.1"/>
    </source>
</evidence>
<dbReference type="AlphaFoldDB" id="A0A8I1XIS8"/>
<name>A0A8I1XIS8_XANMN</name>
<dbReference type="RefSeq" id="WP_017157244.1">
    <property type="nucleotide sequence ID" value="NZ_CP083575.1"/>
</dbReference>
<organism evidence="1 2">
    <name type="scientific">Xanthomonas manihotis</name>
    <dbReference type="NCBI Taxonomy" id="43353"/>
    <lineage>
        <taxon>Bacteria</taxon>
        <taxon>Pseudomonadati</taxon>
        <taxon>Pseudomonadota</taxon>
        <taxon>Gammaproteobacteria</taxon>
        <taxon>Lysobacterales</taxon>
        <taxon>Lysobacteraceae</taxon>
        <taxon>Xanthomonas</taxon>
    </lineage>
</organism>
<dbReference type="Proteomes" id="UP000668572">
    <property type="component" value="Unassembled WGS sequence"/>
</dbReference>
<proteinExistence type="predicted"/>
<reference evidence="1" key="1">
    <citation type="submission" date="2021-03" db="EMBL/GenBank/DDBJ databases">
        <title>Molecular characterization of Xanthomonas species pathogenic on Araceae and the development of a triplex TaqMan assay for detection of X. phaseoli pv. dieffenbachiae.</title>
        <authorList>
            <person name="Van Der Wolf J."/>
            <person name="Krijger M."/>
            <person name="Mendes O."/>
            <person name="Brankovics B."/>
            <person name="Bonants P."/>
            <person name="Meekes E."/>
        </authorList>
    </citation>
    <scope>NUCLEOTIDE SEQUENCE</scope>
    <source>
        <strain evidence="1">NBC1264</strain>
    </source>
</reference>
<protein>
    <submittedName>
        <fullName evidence="1">Uncharacterized protein</fullName>
    </submittedName>
</protein>
<sequence>MDWLSFVGQATLPMCAVLVAWADDGDSAVESVRAGADVRAIRAVSDMPYCLRRILQVCGAGGWQRLRIPCPIATTLQDGHC</sequence>
<evidence type="ECO:0000313" key="2">
    <source>
        <dbReference type="Proteomes" id="UP000668572"/>
    </source>
</evidence>
<gene>
    <name evidence="1" type="ORF">J7405_04515</name>
</gene>
<accession>A0A8I1XIS8</accession>